<evidence type="ECO:0000256" key="1">
    <source>
        <dbReference type="SAM" id="MobiDB-lite"/>
    </source>
</evidence>
<proteinExistence type="predicted"/>
<feature type="non-terminal residue" evidence="2">
    <location>
        <position position="53"/>
    </location>
</feature>
<reference evidence="2" key="1">
    <citation type="submission" date="2021-02" db="EMBL/GenBank/DDBJ databases">
        <authorList>
            <person name="Nowell W R."/>
        </authorList>
    </citation>
    <scope>NUCLEOTIDE SEQUENCE</scope>
</reference>
<evidence type="ECO:0000313" key="2">
    <source>
        <dbReference type="EMBL" id="CAF5205919.1"/>
    </source>
</evidence>
<sequence>KPDFITKVSTPNISSSSSKFLVSNDTQRKPVANQQRGAAASSARSIPSVSAKE</sequence>
<gene>
    <name evidence="2" type="ORF">SMN809_LOCUS76883</name>
</gene>
<dbReference type="EMBL" id="CAJOBI010335972">
    <property type="protein sequence ID" value="CAF5205919.1"/>
    <property type="molecule type" value="Genomic_DNA"/>
</dbReference>
<feature type="non-terminal residue" evidence="2">
    <location>
        <position position="1"/>
    </location>
</feature>
<comment type="caution">
    <text evidence="2">The sequence shown here is derived from an EMBL/GenBank/DDBJ whole genome shotgun (WGS) entry which is preliminary data.</text>
</comment>
<organism evidence="2 3">
    <name type="scientific">Rotaria magnacalcarata</name>
    <dbReference type="NCBI Taxonomy" id="392030"/>
    <lineage>
        <taxon>Eukaryota</taxon>
        <taxon>Metazoa</taxon>
        <taxon>Spiralia</taxon>
        <taxon>Gnathifera</taxon>
        <taxon>Rotifera</taxon>
        <taxon>Eurotatoria</taxon>
        <taxon>Bdelloidea</taxon>
        <taxon>Philodinida</taxon>
        <taxon>Philodinidae</taxon>
        <taxon>Rotaria</taxon>
    </lineage>
</organism>
<protein>
    <submittedName>
        <fullName evidence="2">Uncharacterized protein</fullName>
    </submittedName>
</protein>
<feature type="compositionally biased region" description="Low complexity" evidence="1">
    <location>
        <begin position="38"/>
        <end position="53"/>
    </location>
</feature>
<dbReference type="AlphaFoldDB" id="A0A8S3ISA9"/>
<name>A0A8S3ISA9_9BILA</name>
<accession>A0A8S3ISA9</accession>
<dbReference type="Proteomes" id="UP000676336">
    <property type="component" value="Unassembled WGS sequence"/>
</dbReference>
<evidence type="ECO:0000313" key="3">
    <source>
        <dbReference type="Proteomes" id="UP000676336"/>
    </source>
</evidence>
<feature type="compositionally biased region" description="Polar residues" evidence="1">
    <location>
        <begin position="7"/>
        <end position="25"/>
    </location>
</feature>
<feature type="region of interest" description="Disordered" evidence="1">
    <location>
        <begin position="1"/>
        <end position="53"/>
    </location>
</feature>